<feature type="compositionally biased region" description="Polar residues" evidence="1">
    <location>
        <begin position="255"/>
        <end position="268"/>
    </location>
</feature>
<dbReference type="AlphaFoldDB" id="S7Q5G0"/>
<feature type="compositionally biased region" description="Polar residues" evidence="1">
    <location>
        <begin position="459"/>
        <end position="469"/>
    </location>
</feature>
<feature type="region of interest" description="Disordered" evidence="1">
    <location>
        <begin position="1"/>
        <end position="92"/>
    </location>
</feature>
<dbReference type="HOGENOM" id="CLU_024697_0_0_1"/>
<feature type="region of interest" description="Disordered" evidence="1">
    <location>
        <begin position="155"/>
        <end position="216"/>
    </location>
</feature>
<dbReference type="GeneID" id="19304200"/>
<feature type="region of interest" description="Disordered" evidence="1">
    <location>
        <begin position="239"/>
        <end position="324"/>
    </location>
</feature>
<dbReference type="Proteomes" id="UP000030669">
    <property type="component" value="Unassembled WGS sequence"/>
</dbReference>
<reference evidence="2 3" key="1">
    <citation type="journal article" date="2012" name="Science">
        <title>The Paleozoic origin of enzymatic lignin decomposition reconstructed from 31 fungal genomes.</title>
        <authorList>
            <person name="Floudas D."/>
            <person name="Binder M."/>
            <person name="Riley R."/>
            <person name="Barry K."/>
            <person name="Blanchette R.A."/>
            <person name="Henrissat B."/>
            <person name="Martinez A.T."/>
            <person name="Otillar R."/>
            <person name="Spatafora J.W."/>
            <person name="Yadav J.S."/>
            <person name="Aerts A."/>
            <person name="Benoit I."/>
            <person name="Boyd A."/>
            <person name="Carlson A."/>
            <person name="Copeland A."/>
            <person name="Coutinho P.M."/>
            <person name="de Vries R.P."/>
            <person name="Ferreira P."/>
            <person name="Findley K."/>
            <person name="Foster B."/>
            <person name="Gaskell J."/>
            <person name="Glotzer D."/>
            <person name="Gorecki P."/>
            <person name="Heitman J."/>
            <person name="Hesse C."/>
            <person name="Hori C."/>
            <person name="Igarashi K."/>
            <person name="Jurgens J.A."/>
            <person name="Kallen N."/>
            <person name="Kersten P."/>
            <person name="Kohler A."/>
            <person name="Kuees U."/>
            <person name="Kumar T.K.A."/>
            <person name="Kuo A."/>
            <person name="LaButti K."/>
            <person name="Larrondo L.F."/>
            <person name="Lindquist E."/>
            <person name="Ling A."/>
            <person name="Lombard V."/>
            <person name="Lucas S."/>
            <person name="Lundell T."/>
            <person name="Martin R."/>
            <person name="McLaughlin D.J."/>
            <person name="Morgenstern I."/>
            <person name="Morin E."/>
            <person name="Murat C."/>
            <person name="Nagy L.G."/>
            <person name="Nolan M."/>
            <person name="Ohm R.A."/>
            <person name="Patyshakuliyeva A."/>
            <person name="Rokas A."/>
            <person name="Ruiz-Duenas F.J."/>
            <person name="Sabat G."/>
            <person name="Salamov A."/>
            <person name="Samejima M."/>
            <person name="Schmutz J."/>
            <person name="Slot J.C."/>
            <person name="St John F."/>
            <person name="Stenlid J."/>
            <person name="Sun H."/>
            <person name="Sun S."/>
            <person name="Syed K."/>
            <person name="Tsang A."/>
            <person name="Wiebenga A."/>
            <person name="Young D."/>
            <person name="Pisabarro A."/>
            <person name="Eastwood D.C."/>
            <person name="Martin F."/>
            <person name="Cullen D."/>
            <person name="Grigoriev I.V."/>
            <person name="Hibbett D.S."/>
        </authorList>
    </citation>
    <scope>NUCLEOTIDE SEQUENCE [LARGE SCALE GENOMIC DNA]</scope>
    <source>
        <strain evidence="2 3">ATCC 11539</strain>
    </source>
</reference>
<evidence type="ECO:0000313" key="2">
    <source>
        <dbReference type="EMBL" id="EPQ54732.1"/>
    </source>
</evidence>
<dbReference type="OMA" id="DGMEDIW"/>
<dbReference type="EMBL" id="KB469303">
    <property type="protein sequence ID" value="EPQ54732.1"/>
    <property type="molecule type" value="Genomic_DNA"/>
</dbReference>
<feature type="compositionally biased region" description="Polar residues" evidence="1">
    <location>
        <begin position="197"/>
        <end position="216"/>
    </location>
</feature>
<dbReference type="KEGG" id="gtr:GLOTRDRAFT_139243"/>
<name>S7Q5G0_GLOTA</name>
<dbReference type="OrthoDB" id="3367070at2759"/>
<feature type="compositionally biased region" description="Low complexity" evidence="1">
    <location>
        <begin position="275"/>
        <end position="288"/>
    </location>
</feature>
<keyword evidence="3" id="KW-1185">Reference proteome</keyword>
<feature type="region of interest" description="Disordered" evidence="1">
    <location>
        <begin position="517"/>
        <end position="542"/>
    </location>
</feature>
<feature type="compositionally biased region" description="Low complexity" evidence="1">
    <location>
        <begin position="178"/>
        <end position="188"/>
    </location>
</feature>
<evidence type="ECO:0000256" key="1">
    <source>
        <dbReference type="SAM" id="MobiDB-lite"/>
    </source>
</evidence>
<dbReference type="RefSeq" id="XP_007866991.1">
    <property type="nucleotide sequence ID" value="XM_007868800.1"/>
</dbReference>
<dbReference type="eggNOG" id="ENOG502SENF">
    <property type="taxonomic scope" value="Eukaryota"/>
</dbReference>
<proteinExistence type="predicted"/>
<feature type="compositionally biased region" description="Polar residues" evidence="1">
    <location>
        <begin position="155"/>
        <end position="177"/>
    </location>
</feature>
<sequence length="589" mass="63798">MGFFSSNRTEPSERSTEAKSVTHVIRSRFYGSRKGKARELDPQQEKAVPNPSPDDAAPALRQSVRARPPTDRNTLYTPASDPRPPKSGTRSSADALTMTLAQRLNELSVANSEGLLDDDEYRLLRQNLFERFSSGTAVPTEAPVIRLNAGQNHTRNTAHSRTATTSYAGSSRAPSIQSKTSVSSTVTSIFRRATGRRSASSPAFDQSDTTSVFSHASKSSSWNLSRKVFASSFYRNGSQVSLQAESSRGPFDSRSIASRRNGESSPITAFTPHPSQTSSASLSRSATRSNRRLGGGAPPSSFPGRSTMTEPRRSLGDVDGTFDDEHLDSAKDIRAEIEQVEAEGRRLLDAFNGLELSTLTKRHRRVPTLTSLTAGDPNDVGELNESLQSKWTIVPEGRSGLRSDNDGMSVHSGRSVGTTMSGPRSMKSGRAGRMLPTSGPAPHSAPITRKSSLSSVSSRGTNLASQSHSPVPPVPGLPNVHRKESVVHISKSNGQLRLAPVEEAGGHFLSVSDGASDVSRTWSDASGGDAHRRPRRAVSDEDAELRAMEKELGDIRRRRGEVTARYEARLEYLRAKLKAAEIREKLLRS</sequence>
<feature type="region of interest" description="Disordered" evidence="1">
    <location>
        <begin position="396"/>
        <end position="479"/>
    </location>
</feature>
<accession>S7Q5G0</accession>
<organism evidence="2 3">
    <name type="scientific">Gloeophyllum trabeum (strain ATCC 11539 / FP-39264 / Madison 617)</name>
    <name type="common">Brown rot fungus</name>
    <dbReference type="NCBI Taxonomy" id="670483"/>
    <lineage>
        <taxon>Eukaryota</taxon>
        <taxon>Fungi</taxon>
        <taxon>Dikarya</taxon>
        <taxon>Basidiomycota</taxon>
        <taxon>Agaricomycotina</taxon>
        <taxon>Agaricomycetes</taxon>
        <taxon>Gloeophyllales</taxon>
        <taxon>Gloeophyllaceae</taxon>
        <taxon>Gloeophyllum</taxon>
    </lineage>
</organism>
<protein>
    <submittedName>
        <fullName evidence="2">Uncharacterized protein</fullName>
    </submittedName>
</protein>
<evidence type="ECO:0000313" key="3">
    <source>
        <dbReference type="Proteomes" id="UP000030669"/>
    </source>
</evidence>
<gene>
    <name evidence="2" type="ORF">GLOTRDRAFT_139243</name>
</gene>